<evidence type="ECO:0000256" key="1">
    <source>
        <dbReference type="ARBA" id="ARBA00004651"/>
    </source>
</evidence>
<dbReference type="InterPro" id="IPR017452">
    <property type="entry name" value="GPCR_Rhodpsn_7TM"/>
</dbReference>
<feature type="region of interest" description="Disordered" evidence="11">
    <location>
        <begin position="243"/>
        <end position="356"/>
    </location>
</feature>
<evidence type="ECO:0000256" key="5">
    <source>
        <dbReference type="ARBA" id="ARBA00023040"/>
    </source>
</evidence>
<evidence type="ECO:0000313" key="14">
    <source>
        <dbReference type="Proteomes" id="UP001318040"/>
    </source>
</evidence>
<dbReference type="KEGG" id="pmrn:116940758"/>
<evidence type="ECO:0000256" key="11">
    <source>
        <dbReference type="SAM" id="MobiDB-lite"/>
    </source>
</evidence>
<dbReference type="GO" id="GO:0005886">
    <property type="term" value="C:plasma membrane"/>
    <property type="evidence" value="ECO:0007669"/>
    <property type="project" value="UniProtKB-SubCell"/>
</dbReference>
<dbReference type="Gene3D" id="1.20.1070.10">
    <property type="entry name" value="Rhodopsin 7-helix transmembrane proteins"/>
    <property type="match status" value="1"/>
</dbReference>
<comment type="similarity">
    <text evidence="10">Belongs to the G-protein coupled receptor 1 family.</text>
</comment>
<dbReference type="Pfam" id="PF00001">
    <property type="entry name" value="7tm_1"/>
    <property type="match status" value="1"/>
</dbReference>
<dbReference type="PRINTS" id="PR00237">
    <property type="entry name" value="GPCRRHODOPSN"/>
</dbReference>
<proteinExistence type="inferred from homology"/>
<evidence type="ECO:0000256" key="10">
    <source>
        <dbReference type="RuleBase" id="RU000688"/>
    </source>
</evidence>
<name>A0AAJ7SXY3_PETMA</name>
<dbReference type="SMART" id="SM01381">
    <property type="entry name" value="7TM_GPCR_Srsx"/>
    <property type="match status" value="1"/>
</dbReference>
<dbReference type="PANTHER" id="PTHR24248">
    <property type="entry name" value="ADRENERGIC RECEPTOR-RELATED G-PROTEIN COUPLED RECEPTOR"/>
    <property type="match status" value="1"/>
</dbReference>
<dbReference type="GO" id="GO:0071880">
    <property type="term" value="P:adenylate cyclase-activating adrenergic receptor signaling pathway"/>
    <property type="evidence" value="ECO:0007669"/>
    <property type="project" value="TreeGrafter"/>
</dbReference>
<feature type="transmembrane region" description="Helical" evidence="12">
    <location>
        <begin position="406"/>
        <end position="428"/>
    </location>
</feature>
<feature type="compositionally biased region" description="Gly residues" evidence="11">
    <location>
        <begin position="287"/>
        <end position="306"/>
    </location>
</feature>
<evidence type="ECO:0000256" key="9">
    <source>
        <dbReference type="ARBA" id="ARBA00023224"/>
    </source>
</evidence>
<dbReference type="GO" id="GO:0043410">
    <property type="term" value="P:positive regulation of MAPK cascade"/>
    <property type="evidence" value="ECO:0007669"/>
    <property type="project" value="TreeGrafter"/>
</dbReference>
<dbReference type="RefSeq" id="XP_032806835.1">
    <property type="nucleotide sequence ID" value="XM_032950944.1"/>
</dbReference>
<protein>
    <submittedName>
        <fullName evidence="15">Histamine H2 receptor-like</fullName>
    </submittedName>
</protein>
<dbReference type="PROSITE" id="PS00237">
    <property type="entry name" value="G_PROTEIN_RECEP_F1_1"/>
    <property type="match status" value="1"/>
</dbReference>
<comment type="subcellular location">
    <subcellularLocation>
        <location evidence="1">Cell membrane</location>
        <topology evidence="1">Multi-pass membrane protein</topology>
    </subcellularLocation>
</comment>
<dbReference type="GO" id="GO:0004930">
    <property type="term" value="F:G protein-coupled receptor activity"/>
    <property type="evidence" value="ECO:0007669"/>
    <property type="project" value="UniProtKB-KW"/>
</dbReference>
<feature type="transmembrane region" description="Helical" evidence="12">
    <location>
        <begin position="214"/>
        <end position="232"/>
    </location>
</feature>
<evidence type="ECO:0000259" key="13">
    <source>
        <dbReference type="PROSITE" id="PS50262"/>
    </source>
</evidence>
<dbReference type="PROSITE" id="PS51257">
    <property type="entry name" value="PROKAR_LIPOPROTEIN"/>
    <property type="match status" value="1"/>
</dbReference>
<sequence length="458" mass="47557">MQIREGDGGGGGGDDVASLFNCTLGGCWKHPPLQRAVIVTSLVTLIFATPNQVAGNACVCLAVALTRRLRTLTNCFTASLAVADLLLGVLVLPFSAFVELHSSWPLGPTFCNVYTSSDVMLCTASILHLLAIGVDRYCAVSSPFTYACRVTRGRVAASLAVIWLVSLAVSFPPLHLGWNTEDGTPQNRGPGDPADRCVFELNRGYVLFDATGTFYVPLALLLFTYSRVLIVARAQARRIGAATVGRRRGGGGGWIRRGGGGGGRGDAGGDAGEDGRRGRGGDRGRGNGEGNGGGGGTRGGEGGIVGGRSICGDGRENGGGERGEARGGFEDRRRPRGAAAAGESGGGGGRGGEGRLHQPLTLATLREHKATATLSAVMGAFVTCWFPYFTVFTFQGVTGASVEANAFAVVLWLGYANSALNPLIYATLNRDFRVAFAKLLRCGRPGRATPAPPPARSP</sequence>
<keyword evidence="4 12" id="KW-1133">Transmembrane helix</keyword>
<feature type="domain" description="G-protein coupled receptors family 1 profile" evidence="13">
    <location>
        <begin position="55"/>
        <end position="425"/>
    </location>
</feature>
<keyword evidence="8 10" id="KW-0675">Receptor</keyword>
<feature type="compositionally biased region" description="Basic and acidic residues" evidence="11">
    <location>
        <begin position="273"/>
        <end position="286"/>
    </location>
</feature>
<feature type="transmembrane region" description="Helical" evidence="12">
    <location>
        <begin position="372"/>
        <end position="394"/>
    </location>
</feature>
<keyword evidence="5 10" id="KW-0297">G-protein coupled receptor</keyword>
<evidence type="ECO:0000256" key="7">
    <source>
        <dbReference type="ARBA" id="ARBA00023157"/>
    </source>
</evidence>
<dbReference type="InterPro" id="IPR000276">
    <property type="entry name" value="GPCR_Rhodpsn"/>
</dbReference>
<feature type="compositionally biased region" description="Basic and acidic residues" evidence="11">
    <location>
        <begin position="313"/>
        <end position="333"/>
    </location>
</feature>
<keyword evidence="2" id="KW-1003">Cell membrane</keyword>
<evidence type="ECO:0000256" key="6">
    <source>
        <dbReference type="ARBA" id="ARBA00023136"/>
    </source>
</evidence>
<feature type="compositionally biased region" description="Gly residues" evidence="11">
    <location>
        <begin position="250"/>
        <end position="270"/>
    </location>
</feature>
<organism evidence="14 15">
    <name type="scientific">Petromyzon marinus</name>
    <name type="common">Sea lamprey</name>
    <dbReference type="NCBI Taxonomy" id="7757"/>
    <lineage>
        <taxon>Eukaryota</taxon>
        <taxon>Metazoa</taxon>
        <taxon>Chordata</taxon>
        <taxon>Craniata</taxon>
        <taxon>Vertebrata</taxon>
        <taxon>Cyclostomata</taxon>
        <taxon>Hyperoartia</taxon>
        <taxon>Petromyzontiformes</taxon>
        <taxon>Petromyzontidae</taxon>
        <taxon>Petromyzon</taxon>
    </lineage>
</organism>
<feature type="transmembrane region" description="Helical" evidence="12">
    <location>
        <begin position="155"/>
        <end position="174"/>
    </location>
</feature>
<evidence type="ECO:0000313" key="15">
    <source>
        <dbReference type="RefSeq" id="XP_032806835.1"/>
    </source>
</evidence>
<evidence type="ECO:0000256" key="2">
    <source>
        <dbReference type="ARBA" id="ARBA00022475"/>
    </source>
</evidence>
<evidence type="ECO:0000256" key="3">
    <source>
        <dbReference type="ARBA" id="ARBA00022692"/>
    </source>
</evidence>
<evidence type="ECO:0000256" key="12">
    <source>
        <dbReference type="SAM" id="Phobius"/>
    </source>
</evidence>
<dbReference type="InterPro" id="IPR000929">
    <property type="entry name" value="Dopamine_rcpt"/>
</dbReference>
<accession>A0AAJ7SXY3</accession>
<evidence type="ECO:0000256" key="8">
    <source>
        <dbReference type="ARBA" id="ARBA00023170"/>
    </source>
</evidence>
<keyword evidence="9 10" id="KW-0807">Transducer</keyword>
<dbReference type="PROSITE" id="PS50262">
    <property type="entry name" value="G_PROTEIN_RECEP_F1_2"/>
    <property type="match status" value="1"/>
</dbReference>
<keyword evidence="6 12" id="KW-0472">Membrane</keyword>
<gene>
    <name evidence="15" type="primary">LOC116940758</name>
</gene>
<dbReference type="Proteomes" id="UP001318040">
    <property type="component" value="Chromosome 9"/>
</dbReference>
<dbReference type="PANTHER" id="PTHR24248:SF163">
    <property type="entry name" value="HISTAMINE H2 RECEPTOR-LIKE"/>
    <property type="match status" value="1"/>
</dbReference>
<feature type="transmembrane region" description="Helical" evidence="12">
    <location>
        <begin position="72"/>
        <end position="94"/>
    </location>
</feature>
<dbReference type="SUPFAM" id="SSF81321">
    <property type="entry name" value="Family A G protein-coupled receptor-like"/>
    <property type="match status" value="1"/>
</dbReference>
<dbReference type="PRINTS" id="PR00242">
    <property type="entry name" value="DOPAMINER"/>
</dbReference>
<reference evidence="15" key="1">
    <citation type="submission" date="2025-08" db="UniProtKB">
        <authorList>
            <consortium name="RefSeq"/>
        </authorList>
    </citation>
    <scope>IDENTIFICATION</scope>
    <source>
        <tissue evidence="15">Sperm</tissue>
    </source>
</reference>
<evidence type="ECO:0000256" key="4">
    <source>
        <dbReference type="ARBA" id="ARBA00022989"/>
    </source>
</evidence>
<keyword evidence="3 10" id="KW-0812">Transmembrane</keyword>
<keyword evidence="7" id="KW-1015">Disulfide bond</keyword>
<dbReference type="AlphaFoldDB" id="A0AAJ7SXY3"/>
<keyword evidence="14" id="KW-1185">Reference proteome</keyword>
<feature type="transmembrane region" description="Helical" evidence="12">
    <location>
        <begin position="114"/>
        <end position="134"/>
    </location>
</feature>